<dbReference type="GO" id="GO:0005524">
    <property type="term" value="F:ATP binding"/>
    <property type="evidence" value="ECO:0007669"/>
    <property type="project" value="UniProtKB-UniRule"/>
</dbReference>
<dbReference type="InterPro" id="IPR008271">
    <property type="entry name" value="Ser/Thr_kinase_AS"/>
</dbReference>
<dbReference type="PANTHER" id="PTHR43289:SF6">
    <property type="entry name" value="SERINE_THREONINE-PROTEIN KINASE NEKL-3"/>
    <property type="match status" value="1"/>
</dbReference>
<proteinExistence type="predicted"/>
<feature type="binding site" evidence="7">
    <location>
        <position position="62"/>
    </location>
    <ligand>
        <name>ATP</name>
        <dbReference type="ChEBI" id="CHEBI:30616"/>
    </ligand>
</feature>
<sequence>MGFPSRNPNSKSVTHADTMRGPAGQAELLLGRYRLGRRLGAGGFGTVWLAQDERLNRPVALKRIPLDDGDPERAEREAQAAARLSHPGIVTLYETGSDEEACYLVSEFVRGATFGELLAEGALSDRDIVVIGASLCEALAHAHARGVIHRDVKPGNIMVSDQAASGTPAAKICDFGIARIVGGEALTRTGDVVGTLAYMAPEQAEGKRITGAADVYALGLVLYEALSGVNPIRGAGPADTARKVGTQLPDLGRLRRDLPPGLCAAIDAAVAVRPQERSNLSRLRAALVAVRDEVDDEPGIVEGSPVDELSTRWTAVQRRYRDPGESGWLRRAREGLTRAGAADYAAVQEDEPEWIPGAPPARHAPAPADAVPVAAPGRRMLGRAFAAGSAAALAGTALHSLADAPPVTPAAGAAVTAGLVVLLPRLGWLLAAWAIEVWLLASGFTGTAVVLAVGLIPVPLALPLAGTLWSVPGGGPALGALGLAGAFPAFAGQAATATRRAALGALGLLWLELAELLTGDRLLAGPPDGGRPRVRWEESAGAAFDHAIVPMFTSGLLAVAALWALAAVLLPWVVRGRSAALDLAAAAAWSIALAVATEATLDGVSGAGGGLDARGLLASAVVGAVAAVGLRAARRAARPSDPRLP</sequence>
<dbReference type="PANTHER" id="PTHR43289">
    <property type="entry name" value="MITOGEN-ACTIVATED PROTEIN KINASE KINASE KINASE 20-RELATED"/>
    <property type="match status" value="1"/>
</dbReference>
<dbReference type="Proteomes" id="UP001162834">
    <property type="component" value="Chromosome"/>
</dbReference>
<dbReference type="EMBL" id="CP087164">
    <property type="protein sequence ID" value="UGS33646.1"/>
    <property type="molecule type" value="Genomic_DNA"/>
</dbReference>
<keyword evidence="4 7" id="KW-0547">Nucleotide-binding</keyword>
<evidence type="ECO:0000256" key="4">
    <source>
        <dbReference type="ARBA" id="ARBA00022741"/>
    </source>
</evidence>
<dbReference type="SUPFAM" id="SSF56112">
    <property type="entry name" value="Protein kinase-like (PK-like)"/>
    <property type="match status" value="1"/>
</dbReference>
<evidence type="ECO:0000313" key="11">
    <source>
        <dbReference type="EMBL" id="UGS33646.1"/>
    </source>
</evidence>
<gene>
    <name evidence="11" type="primary">pknD_1</name>
    <name evidence="11" type="ORF">DSM104329_00011</name>
</gene>
<evidence type="ECO:0000313" key="12">
    <source>
        <dbReference type="Proteomes" id="UP001162834"/>
    </source>
</evidence>
<evidence type="ECO:0000256" key="8">
    <source>
        <dbReference type="SAM" id="MobiDB-lite"/>
    </source>
</evidence>
<dbReference type="InterPro" id="IPR017441">
    <property type="entry name" value="Protein_kinase_ATP_BS"/>
</dbReference>
<keyword evidence="5 11" id="KW-0418">Kinase</keyword>
<dbReference type="Gene3D" id="1.10.510.10">
    <property type="entry name" value="Transferase(Phosphotransferase) domain 1"/>
    <property type="match status" value="1"/>
</dbReference>
<reference evidence="11" key="1">
    <citation type="journal article" date="2022" name="Int. J. Syst. Evol. Microbiol.">
        <title>Pseudomonas aegrilactucae sp. nov. and Pseudomonas morbosilactucae sp. nov., pathogens causing bacterial rot of lettuce in Japan.</title>
        <authorList>
            <person name="Sawada H."/>
            <person name="Fujikawa T."/>
            <person name="Satou M."/>
        </authorList>
    </citation>
    <scope>NUCLEOTIDE SEQUENCE</scope>
    <source>
        <strain evidence="11">0166_1</strain>
    </source>
</reference>
<feature type="transmembrane region" description="Helical" evidence="9">
    <location>
        <begin position="408"/>
        <end position="430"/>
    </location>
</feature>
<keyword evidence="2" id="KW-0723">Serine/threonine-protein kinase</keyword>
<evidence type="ECO:0000256" key="9">
    <source>
        <dbReference type="SAM" id="Phobius"/>
    </source>
</evidence>
<dbReference type="PROSITE" id="PS00107">
    <property type="entry name" value="PROTEIN_KINASE_ATP"/>
    <property type="match status" value="1"/>
</dbReference>
<keyword evidence="9" id="KW-0472">Membrane</keyword>
<dbReference type="InterPro" id="IPR000719">
    <property type="entry name" value="Prot_kinase_dom"/>
</dbReference>
<feature type="transmembrane region" description="Helical" evidence="9">
    <location>
        <begin position="547"/>
        <end position="572"/>
    </location>
</feature>
<accession>A0A9E7BW00</accession>
<dbReference type="KEGG" id="sbae:DSM104329_00011"/>
<feature type="transmembrane region" description="Helical" evidence="9">
    <location>
        <begin position="501"/>
        <end position="518"/>
    </location>
</feature>
<dbReference type="PROSITE" id="PS50011">
    <property type="entry name" value="PROTEIN_KINASE_DOM"/>
    <property type="match status" value="1"/>
</dbReference>
<feature type="compositionally biased region" description="Polar residues" evidence="8">
    <location>
        <begin position="1"/>
        <end position="15"/>
    </location>
</feature>
<keyword evidence="3 11" id="KW-0808">Transferase</keyword>
<evidence type="ECO:0000256" key="2">
    <source>
        <dbReference type="ARBA" id="ARBA00022527"/>
    </source>
</evidence>
<evidence type="ECO:0000256" key="6">
    <source>
        <dbReference type="ARBA" id="ARBA00022840"/>
    </source>
</evidence>
<organism evidence="11 12">
    <name type="scientific">Capillimicrobium parvum</name>
    <dbReference type="NCBI Taxonomy" id="2884022"/>
    <lineage>
        <taxon>Bacteria</taxon>
        <taxon>Bacillati</taxon>
        <taxon>Actinomycetota</taxon>
        <taxon>Thermoleophilia</taxon>
        <taxon>Solirubrobacterales</taxon>
        <taxon>Capillimicrobiaceae</taxon>
        <taxon>Capillimicrobium</taxon>
    </lineage>
</organism>
<keyword evidence="9" id="KW-0812">Transmembrane</keyword>
<feature type="region of interest" description="Disordered" evidence="8">
    <location>
        <begin position="1"/>
        <end position="20"/>
    </location>
</feature>
<evidence type="ECO:0000256" key="5">
    <source>
        <dbReference type="ARBA" id="ARBA00022777"/>
    </source>
</evidence>
<keyword evidence="6 7" id="KW-0067">ATP-binding</keyword>
<protein>
    <recommendedName>
        <fullName evidence="1">non-specific serine/threonine protein kinase</fullName>
        <ecNumber evidence="1">2.7.11.1</ecNumber>
    </recommendedName>
</protein>
<feature type="transmembrane region" description="Helical" evidence="9">
    <location>
        <begin position="579"/>
        <end position="596"/>
    </location>
</feature>
<name>A0A9E7BW00_9ACTN</name>
<dbReference type="Gene3D" id="3.30.200.20">
    <property type="entry name" value="Phosphorylase Kinase, domain 1"/>
    <property type="match status" value="1"/>
</dbReference>
<dbReference type="PROSITE" id="PS00108">
    <property type="entry name" value="PROTEIN_KINASE_ST"/>
    <property type="match status" value="1"/>
</dbReference>
<evidence type="ECO:0000259" key="10">
    <source>
        <dbReference type="PROSITE" id="PS50011"/>
    </source>
</evidence>
<dbReference type="InterPro" id="IPR011009">
    <property type="entry name" value="Kinase-like_dom_sf"/>
</dbReference>
<feature type="transmembrane region" description="Helical" evidence="9">
    <location>
        <begin position="616"/>
        <end position="633"/>
    </location>
</feature>
<feature type="domain" description="Protein kinase" evidence="10">
    <location>
        <begin position="33"/>
        <end position="300"/>
    </location>
</feature>
<keyword evidence="9" id="KW-1133">Transmembrane helix</keyword>
<keyword evidence="12" id="KW-1185">Reference proteome</keyword>
<dbReference type="AlphaFoldDB" id="A0A9E7BW00"/>
<dbReference type="SMART" id="SM00220">
    <property type="entry name" value="S_TKc"/>
    <property type="match status" value="1"/>
</dbReference>
<evidence type="ECO:0000256" key="7">
    <source>
        <dbReference type="PROSITE-ProRule" id="PRU10141"/>
    </source>
</evidence>
<dbReference type="Pfam" id="PF00069">
    <property type="entry name" value="Pkinase"/>
    <property type="match status" value="1"/>
</dbReference>
<dbReference type="GO" id="GO:0004674">
    <property type="term" value="F:protein serine/threonine kinase activity"/>
    <property type="evidence" value="ECO:0007669"/>
    <property type="project" value="UniProtKB-KW"/>
</dbReference>
<evidence type="ECO:0000256" key="3">
    <source>
        <dbReference type="ARBA" id="ARBA00022679"/>
    </source>
</evidence>
<feature type="transmembrane region" description="Helical" evidence="9">
    <location>
        <begin position="468"/>
        <end position="489"/>
    </location>
</feature>
<dbReference type="EC" id="2.7.11.1" evidence="1"/>
<feature type="transmembrane region" description="Helical" evidence="9">
    <location>
        <begin position="437"/>
        <end position="462"/>
    </location>
</feature>
<dbReference type="CDD" id="cd14014">
    <property type="entry name" value="STKc_PknB_like"/>
    <property type="match status" value="1"/>
</dbReference>
<evidence type="ECO:0000256" key="1">
    <source>
        <dbReference type="ARBA" id="ARBA00012513"/>
    </source>
</evidence>